<dbReference type="InterPro" id="IPR016477">
    <property type="entry name" value="Fructo-/Ketosamine-3-kinase"/>
</dbReference>
<name>A0A160KR60_9MICO</name>
<dbReference type="GO" id="GO:0016301">
    <property type="term" value="F:kinase activity"/>
    <property type="evidence" value="ECO:0007669"/>
    <property type="project" value="UniProtKB-UniRule"/>
</dbReference>
<keyword evidence="1" id="KW-0808">Transferase</keyword>
<evidence type="ECO:0000313" key="2">
    <source>
        <dbReference type="EMBL" id="AND15729.1"/>
    </source>
</evidence>
<proteinExistence type="inferred from homology"/>
<dbReference type="Gene3D" id="1.20.1270.240">
    <property type="match status" value="1"/>
</dbReference>
<dbReference type="Proteomes" id="UP000077071">
    <property type="component" value="Chromosome"/>
</dbReference>
<reference evidence="2 3" key="1">
    <citation type="submission" date="2016-05" db="EMBL/GenBank/DDBJ databases">
        <title>Complete genome sequence of Rathayibacter tritici NCPPB 1953.</title>
        <authorList>
            <person name="Park J."/>
            <person name="Lee H.-H."/>
            <person name="Lee S.-W."/>
            <person name="Seo Y.-S."/>
        </authorList>
    </citation>
    <scope>NUCLEOTIDE SEQUENCE [LARGE SCALE GENOMIC DNA]</scope>
    <source>
        <strain evidence="2 3">NCPPB 1953</strain>
    </source>
</reference>
<dbReference type="EMBL" id="CP015515">
    <property type="protein sequence ID" value="AND15729.1"/>
    <property type="molecule type" value="Genomic_DNA"/>
</dbReference>
<keyword evidence="1 2" id="KW-0418">Kinase</keyword>
<evidence type="ECO:0000313" key="3">
    <source>
        <dbReference type="Proteomes" id="UP000077071"/>
    </source>
</evidence>
<dbReference type="AlphaFoldDB" id="A0A160KR60"/>
<dbReference type="RefSeq" id="WP_068251451.1">
    <property type="nucleotide sequence ID" value="NZ_CP015515.1"/>
</dbReference>
<dbReference type="OrthoDB" id="5291879at2"/>
<dbReference type="PATRIC" id="fig|33888.3.peg.643"/>
<dbReference type="Pfam" id="PF03881">
    <property type="entry name" value="Fructosamin_kin"/>
    <property type="match status" value="1"/>
</dbReference>
<accession>A0A160KR60</accession>
<keyword evidence="3" id="KW-1185">Reference proteome</keyword>
<gene>
    <name evidence="2" type="ORF">A6122_0572</name>
</gene>
<comment type="similarity">
    <text evidence="1">Belongs to the fructosamine kinase family.</text>
</comment>
<dbReference type="STRING" id="33888.A6122_0572"/>
<sequence length="258" mass="27278">MPFVKSDPRARPQFFEWEAAGLDWLRAAAGGVACVPVLTVSPGRIELEQIRSVRPTRSAAREFGAALARTHEAGAPAFGAPPTGWSGPAYIGRRAMTCRPDSSWGRFWAEQRVRPFLGPAVDAGNLSATDASTVERALEFVTSGVFDDGSAPARIHGDLWTGNVLWSGEGAVIGAVLIDPAAHGGHRETDLAMLALFGTAHLDAVLEGYHEQHPLAAGVEERIPLHQLHPLAVHAAGHGPSYGRALADAAARVIALAR</sequence>
<dbReference type="SUPFAM" id="SSF56112">
    <property type="entry name" value="Protein kinase-like (PK-like)"/>
    <property type="match status" value="1"/>
</dbReference>
<dbReference type="InterPro" id="IPR011009">
    <property type="entry name" value="Kinase-like_dom_sf"/>
</dbReference>
<dbReference type="Gene3D" id="3.30.200.20">
    <property type="entry name" value="Phosphorylase Kinase, domain 1"/>
    <property type="match status" value="1"/>
</dbReference>
<dbReference type="PANTHER" id="PTHR12149">
    <property type="entry name" value="FRUCTOSAMINE 3 KINASE-RELATED PROTEIN"/>
    <property type="match status" value="1"/>
</dbReference>
<dbReference type="PIRSF" id="PIRSF006221">
    <property type="entry name" value="Ketosamine-3-kinase"/>
    <property type="match status" value="1"/>
</dbReference>
<protein>
    <submittedName>
        <fullName evidence="2">Fructosamine kinase</fullName>
    </submittedName>
</protein>
<dbReference type="Gene3D" id="1.10.510.10">
    <property type="entry name" value="Transferase(Phosphotransferase) domain 1"/>
    <property type="match status" value="1"/>
</dbReference>
<organism evidence="2 3">
    <name type="scientific">Rathayibacter tritici</name>
    <dbReference type="NCBI Taxonomy" id="33888"/>
    <lineage>
        <taxon>Bacteria</taxon>
        <taxon>Bacillati</taxon>
        <taxon>Actinomycetota</taxon>
        <taxon>Actinomycetes</taxon>
        <taxon>Micrococcales</taxon>
        <taxon>Microbacteriaceae</taxon>
        <taxon>Rathayibacter</taxon>
    </lineage>
</organism>
<evidence type="ECO:0000256" key="1">
    <source>
        <dbReference type="PIRNR" id="PIRNR006221"/>
    </source>
</evidence>
<dbReference type="PANTHER" id="PTHR12149:SF8">
    <property type="entry name" value="PROTEIN-RIBULOSAMINE 3-KINASE"/>
    <property type="match status" value="1"/>
</dbReference>
<dbReference type="KEGG" id="rtn:A6122_0572"/>